<evidence type="ECO:0000313" key="3">
    <source>
        <dbReference type="Proteomes" id="UP000226420"/>
    </source>
</evidence>
<keyword evidence="1" id="KW-0812">Transmembrane</keyword>
<comment type="caution">
    <text evidence="2">The sequence shown here is derived from an EMBL/GenBank/DDBJ whole genome shotgun (WGS) entry which is preliminary data.</text>
</comment>
<organism evidence="2 3">
    <name type="scientific">Pragia fontium DSM 5563 = ATCC 49100</name>
    <dbReference type="NCBI Taxonomy" id="1122977"/>
    <lineage>
        <taxon>Bacteria</taxon>
        <taxon>Pseudomonadati</taxon>
        <taxon>Pseudomonadota</taxon>
        <taxon>Gammaproteobacteria</taxon>
        <taxon>Enterobacterales</taxon>
        <taxon>Budviciaceae</taxon>
        <taxon>Pragia</taxon>
    </lineage>
</organism>
<reference evidence="2 3" key="1">
    <citation type="submission" date="2016-10" db="EMBL/GenBank/DDBJ databases">
        <authorList>
            <person name="Varghese N."/>
            <person name="Submissions S."/>
        </authorList>
    </citation>
    <scope>NUCLEOTIDE SEQUENCE [LARGE SCALE GENOMIC DNA]</scope>
    <source>
        <strain evidence="2 3">DSM 5563</strain>
    </source>
</reference>
<accession>A0AAJ4W862</accession>
<gene>
    <name evidence="2" type="ORF">SAMN02745723_101422</name>
</gene>
<dbReference type="AlphaFoldDB" id="A0AAJ4W862"/>
<evidence type="ECO:0000256" key="1">
    <source>
        <dbReference type="SAM" id="Phobius"/>
    </source>
</evidence>
<keyword evidence="1" id="KW-0472">Membrane</keyword>
<name>A0AAJ4W862_9GAMM</name>
<dbReference type="RefSeq" id="WP_169052205.1">
    <property type="nucleotide sequence ID" value="NZ_FOLW01000001.1"/>
</dbReference>
<keyword evidence="1" id="KW-1133">Transmembrane helix</keyword>
<dbReference type="Proteomes" id="UP000226420">
    <property type="component" value="Unassembled WGS sequence"/>
</dbReference>
<sequence length="45" mass="5022">MGGISLPQIIGIAVAVGIVIFWQKRQRDKATALRKQQDNQQNSQD</sequence>
<dbReference type="EMBL" id="FOLW01000001">
    <property type="protein sequence ID" value="SFC11289.1"/>
    <property type="molecule type" value="Genomic_DNA"/>
</dbReference>
<feature type="transmembrane region" description="Helical" evidence="1">
    <location>
        <begin position="6"/>
        <end position="22"/>
    </location>
</feature>
<proteinExistence type="predicted"/>
<evidence type="ECO:0000313" key="2">
    <source>
        <dbReference type="EMBL" id="SFC11289.1"/>
    </source>
</evidence>
<protein>
    <submittedName>
        <fullName evidence="2">Uncharacterized protein</fullName>
    </submittedName>
</protein>